<organism evidence="2 3">
    <name type="scientific">Pristionchus entomophagus</name>
    <dbReference type="NCBI Taxonomy" id="358040"/>
    <lineage>
        <taxon>Eukaryota</taxon>
        <taxon>Metazoa</taxon>
        <taxon>Ecdysozoa</taxon>
        <taxon>Nematoda</taxon>
        <taxon>Chromadorea</taxon>
        <taxon>Rhabditida</taxon>
        <taxon>Rhabditina</taxon>
        <taxon>Diplogasteromorpha</taxon>
        <taxon>Diplogasteroidea</taxon>
        <taxon>Neodiplogasteridae</taxon>
        <taxon>Pristionchus</taxon>
    </lineage>
</organism>
<evidence type="ECO:0008006" key="4">
    <source>
        <dbReference type="Google" id="ProtNLM"/>
    </source>
</evidence>
<feature type="non-terminal residue" evidence="2">
    <location>
        <position position="115"/>
    </location>
</feature>
<keyword evidence="1" id="KW-0472">Membrane</keyword>
<protein>
    <recommendedName>
        <fullName evidence="4">Ion channel</fullName>
    </recommendedName>
</protein>
<dbReference type="EMBL" id="BTSX01000003">
    <property type="protein sequence ID" value="GMS87874.1"/>
    <property type="molecule type" value="Genomic_DNA"/>
</dbReference>
<evidence type="ECO:0000313" key="3">
    <source>
        <dbReference type="Proteomes" id="UP001432027"/>
    </source>
</evidence>
<sequence length="115" mass="13390">MRGILSTIHIRKVDEIYNVCERILNMCDACPAIVQFHQNQPRRPSNQDIPPVLSQMSIQDIVTILFLLVLAILVIVVMMILWKVTEFEAWLQSDPEIMKRWIWCMDTVPRILGSV</sequence>
<feature type="transmembrane region" description="Helical" evidence="1">
    <location>
        <begin position="61"/>
        <end position="82"/>
    </location>
</feature>
<keyword evidence="3" id="KW-1185">Reference proteome</keyword>
<proteinExistence type="predicted"/>
<keyword evidence="1" id="KW-1133">Transmembrane helix</keyword>
<dbReference type="AlphaFoldDB" id="A0AAV5SY82"/>
<gene>
    <name evidence="2" type="ORF">PENTCL1PPCAC_10049</name>
</gene>
<evidence type="ECO:0000256" key="1">
    <source>
        <dbReference type="SAM" id="Phobius"/>
    </source>
</evidence>
<name>A0AAV5SY82_9BILA</name>
<comment type="caution">
    <text evidence="2">The sequence shown here is derived from an EMBL/GenBank/DDBJ whole genome shotgun (WGS) entry which is preliminary data.</text>
</comment>
<dbReference type="Proteomes" id="UP001432027">
    <property type="component" value="Unassembled WGS sequence"/>
</dbReference>
<evidence type="ECO:0000313" key="2">
    <source>
        <dbReference type="EMBL" id="GMS87874.1"/>
    </source>
</evidence>
<accession>A0AAV5SY82</accession>
<reference evidence="2" key="1">
    <citation type="submission" date="2023-10" db="EMBL/GenBank/DDBJ databases">
        <title>Genome assembly of Pristionchus species.</title>
        <authorList>
            <person name="Yoshida K."/>
            <person name="Sommer R.J."/>
        </authorList>
    </citation>
    <scope>NUCLEOTIDE SEQUENCE</scope>
    <source>
        <strain evidence="2">RS0144</strain>
    </source>
</reference>
<keyword evidence="1" id="KW-0812">Transmembrane</keyword>